<comment type="caution">
    <text evidence="3">The sequence shown here is derived from an EMBL/GenBank/DDBJ whole genome shotgun (WGS) entry which is preliminary data.</text>
</comment>
<name>A0A815TCB7_9BILA</name>
<evidence type="ECO:0000256" key="2">
    <source>
        <dbReference type="SAM" id="MobiDB-lite"/>
    </source>
</evidence>
<dbReference type="SMART" id="SM00368">
    <property type="entry name" value="LRR_RI"/>
    <property type="match status" value="5"/>
</dbReference>
<dbReference type="AlphaFoldDB" id="A0A815TCB7"/>
<dbReference type="SUPFAM" id="SSF52047">
    <property type="entry name" value="RNI-like"/>
    <property type="match status" value="1"/>
</dbReference>
<dbReference type="InterPro" id="IPR032675">
    <property type="entry name" value="LRR_dom_sf"/>
</dbReference>
<dbReference type="Pfam" id="PF13516">
    <property type="entry name" value="LRR_6"/>
    <property type="match status" value="5"/>
</dbReference>
<sequence length="230" mass="24763">MLKLQFSSLSPAKPPPAGTQLKTSSVSEAYPTKLSNEENKVLEKLRSNDTTILDVASNNISDAGAKAIAEALKTNQTLTHLGIVNNNISDAGAKAIAEALKTNQTLTRLYMSNNNISDTGAKAIAEALKTNQTLTELDIENNNISDAGAKAIAEALKTNQTLTGLGIQNNNISDAGAKAIAEAVKKHKLLIAEDSISIDFRKVLFRFQVHAEHFEDVQAKRLKNLSDRVR</sequence>
<dbReference type="EMBL" id="CAJNOQ010022602">
    <property type="protein sequence ID" value="CAF1503389.1"/>
    <property type="molecule type" value="Genomic_DNA"/>
</dbReference>
<protein>
    <submittedName>
        <fullName evidence="3">Uncharacterized protein</fullName>
    </submittedName>
</protein>
<evidence type="ECO:0000256" key="1">
    <source>
        <dbReference type="ARBA" id="ARBA00022737"/>
    </source>
</evidence>
<keyword evidence="1" id="KW-0677">Repeat</keyword>
<dbReference type="OrthoDB" id="120976at2759"/>
<accession>A0A815TCB7</accession>
<evidence type="ECO:0000313" key="4">
    <source>
        <dbReference type="EMBL" id="CAF4364869.1"/>
    </source>
</evidence>
<proteinExistence type="predicted"/>
<evidence type="ECO:0000313" key="5">
    <source>
        <dbReference type="Proteomes" id="UP000663829"/>
    </source>
</evidence>
<reference evidence="3" key="1">
    <citation type="submission" date="2021-02" db="EMBL/GenBank/DDBJ databases">
        <authorList>
            <person name="Nowell W R."/>
        </authorList>
    </citation>
    <scope>NUCLEOTIDE SEQUENCE</scope>
</reference>
<organism evidence="3 5">
    <name type="scientific">Didymodactylos carnosus</name>
    <dbReference type="NCBI Taxonomy" id="1234261"/>
    <lineage>
        <taxon>Eukaryota</taxon>
        <taxon>Metazoa</taxon>
        <taxon>Spiralia</taxon>
        <taxon>Gnathifera</taxon>
        <taxon>Rotifera</taxon>
        <taxon>Eurotatoria</taxon>
        <taxon>Bdelloidea</taxon>
        <taxon>Philodinida</taxon>
        <taxon>Philodinidae</taxon>
        <taxon>Didymodactylos</taxon>
    </lineage>
</organism>
<dbReference type="Proteomes" id="UP000663829">
    <property type="component" value="Unassembled WGS sequence"/>
</dbReference>
<feature type="region of interest" description="Disordered" evidence="2">
    <location>
        <begin position="1"/>
        <end position="30"/>
    </location>
</feature>
<dbReference type="Proteomes" id="UP000681722">
    <property type="component" value="Unassembled WGS sequence"/>
</dbReference>
<dbReference type="InterPro" id="IPR001611">
    <property type="entry name" value="Leu-rich_rpt"/>
</dbReference>
<feature type="compositionally biased region" description="Polar residues" evidence="2">
    <location>
        <begin position="1"/>
        <end position="10"/>
    </location>
</feature>
<dbReference type="InterPro" id="IPR052201">
    <property type="entry name" value="LRR-containing_regulator"/>
</dbReference>
<dbReference type="PANTHER" id="PTHR24111">
    <property type="entry name" value="LEUCINE-RICH REPEAT-CONTAINING PROTEIN 34"/>
    <property type="match status" value="1"/>
</dbReference>
<gene>
    <name evidence="3" type="ORF">GPM918_LOCUS36785</name>
    <name evidence="4" type="ORF">SRO942_LOCUS37535</name>
</gene>
<evidence type="ECO:0000313" key="3">
    <source>
        <dbReference type="EMBL" id="CAF1503389.1"/>
    </source>
</evidence>
<dbReference type="EMBL" id="CAJOBC010088128">
    <property type="protein sequence ID" value="CAF4364869.1"/>
    <property type="molecule type" value="Genomic_DNA"/>
</dbReference>
<dbReference type="PANTHER" id="PTHR24111:SF0">
    <property type="entry name" value="LEUCINE-RICH REPEAT-CONTAINING PROTEIN"/>
    <property type="match status" value="1"/>
</dbReference>
<keyword evidence="5" id="KW-1185">Reference proteome</keyword>
<dbReference type="Gene3D" id="3.80.10.10">
    <property type="entry name" value="Ribonuclease Inhibitor"/>
    <property type="match status" value="2"/>
</dbReference>